<reference evidence="4 5" key="1">
    <citation type="journal article" date="2021" name="Microbiol. Resour. Announc.">
        <title>Draft Genome Sequence of Coralloluteibacterium stylophorae LMG 29479T.</title>
        <authorList>
            <person name="Karlyshev A.V."/>
            <person name="Kudryashova E.B."/>
            <person name="Ariskina E.V."/>
            <person name="Conroy A.P."/>
            <person name="Abidueva E.Y."/>
        </authorList>
    </citation>
    <scope>NUCLEOTIDE SEQUENCE [LARGE SCALE GENOMIC DNA]</scope>
    <source>
        <strain evidence="4 5">LMG 29479</strain>
    </source>
</reference>
<keyword evidence="2" id="KW-0732">Signal</keyword>
<reference evidence="3" key="2">
    <citation type="submission" date="2021-04" db="EMBL/GenBank/DDBJ databases">
        <authorList>
            <person name="Karlyshev A.V."/>
        </authorList>
    </citation>
    <scope>NUCLEOTIDE SEQUENCE</scope>
    <source>
        <strain evidence="3">LMG 29479</strain>
    </source>
</reference>
<evidence type="ECO:0000313" key="4">
    <source>
        <dbReference type="EMBL" id="MBS7456164.1"/>
    </source>
</evidence>
<name>A0A8J8AY33_9GAMM</name>
<gene>
    <name evidence="4" type="ORF">KB893_003315</name>
    <name evidence="3" type="ORF">KB893_09090</name>
</gene>
<feature type="compositionally biased region" description="Basic and acidic residues" evidence="1">
    <location>
        <begin position="142"/>
        <end position="155"/>
    </location>
</feature>
<protein>
    <recommendedName>
        <fullName evidence="6">Lipoprotein</fullName>
    </recommendedName>
</protein>
<dbReference type="InterPro" id="IPR045500">
    <property type="entry name" value="DUF6491"/>
</dbReference>
<evidence type="ECO:0000313" key="5">
    <source>
        <dbReference type="Proteomes" id="UP000675747"/>
    </source>
</evidence>
<evidence type="ECO:0008006" key="6">
    <source>
        <dbReference type="Google" id="ProtNLM"/>
    </source>
</evidence>
<evidence type="ECO:0000256" key="2">
    <source>
        <dbReference type="SAM" id="SignalP"/>
    </source>
</evidence>
<feature type="region of interest" description="Disordered" evidence="1">
    <location>
        <begin position="142"/>
        <end position="164"/>
    </location>
</feature>
<dbReference type="PROSITE" id="PS51257">
    <property type="entry name" value="PROKAR_LIPOPROTEIN"/>
    <property type="match status" value="1"/>
</dbReference>
<feature type="signal peptide" evidence="2">
    <location>
        <begin position="1"/>
        <end position="24"/>
    </location>
</feature>
<proteinExistence type="predicted"/>
<dbReference type="RefSeq" id="WP_211926609.1">
    <property type="nucleotide sequence ID" value="NZ_JAGQFT020000002.1"/>
</dbReference>
<accession>A0A8J8AY33</accession>
<dbReference type="Pfam" id="PF20101">
    <property type="entry name" value="DUF6491"/>
    <property type="match status" value="1"/>
</dbReference>
<dbReference type="EMBL" id="JAGQFT020000002">
    <property type="protein sequence ID" value="MBS7456164.1"/>
    <property type="molecule type" value="Genomic_DNA"/>
</dbReference>
<dbReference type="AlphaFoldDB" id="A0A8J8AY33"/>
<organism evidence="3">
    <name type="scientific">Coralloluteibacterium stylophorae</name>
    <dbReference type="NCBI Taxonomy" id="1776034"/>
    <lineage>
        <taxon>Bacteria</taxon>
        <taxon>Pseudomonadati</taxon>
        <taxon>Pseudomonadota</taxon>
        <taxon>Gammaproteobacteria</taxon>
        <taxon>Lysobacterales</taxon>
        <taxon>Lysobacteraceae</taxon>
        <taxon>Coralloluteibacterium</taxon>
    </lineage>
</organism>
<dbReference type="EMBL" id="JAGQFT010000067">
    <property type="protein sequence ID" value="MBR0562670.1"/>
    <property type="molecule type" value="Genomic_DNA"/>
</dbReference>
<dbReference type="Proteomes" id="UP000675747">
    <property type="component" value="Unassembled WGS sequence"/>
</dbReference>
<evidence type="ECO:0000313" key="3">
    <source>
        <dbReference type="EMBL" id="MBR0562670.1"/>
    </source>
</evidence>
<sequence length="164" mass="17789">MPLRASTRAARALPLVLSATIAVAAGCSSISPRDRDAARLAEYEAAAGAPVDSFRYFSLSSWEPLGDRALAVHTSPRQAWLLEVSGPCNELPYTPAIGLTSSVNTVSARFDSVLTGRREIPCRIERIRPVDVAQLREIARRSDDMQRTVEARERPATLGQDAEG</sequence>
<evidence type="ECO:0000256" key="1">
    <source>
        <dbReference type="SAM" id="MobiDB-lite"/>
    </source>
</evidence>
<comment type="caution">
    <text evidence="3">The sequence shown here is derived from an EMBL/GenBank/DDBJ whole genome shotgun (WGS) entry which is preliminary data.</text>
</comment>
<feature type="chain" id="PRO_5042774388" description="Lipoprotein" evidence="2">
    <location>
        <begin position="25"/>
        <end position="164"/>
    </location>
</feature>
<keyword evidence="5" id="KW-1185">Reference proteome</keyword>